<feature type="compositionally biased region" description="Basic and acidic residues" evidence="2">
    <location>
        <begin position="29"/>
        <end position="48"/>
    </location>
</feature>
<evidence type="ECO:0000256" key="2">
    <source>
        <dbReference type="SAM" id="MobiDB-lite"/>
    </source>
</evidence>
<feature type="coiled-coil region" evidence="1">
    <location>
        <begin position="221"/>
        <end position="272"/>
    </location>
</feature>
<gene>
    <name evidence="4" type="ORF">RS86_02692</name>
</gene>
<dbReference type="Pfam" id="PF13250">
    <property type="entry name" value="SNIPE"/>
    <property type="match status" value="1"/>
</dbReference>
<comment type="caution">
    <text evidence="4">The sequence shown here is derived from an EMBL/GenBank/DDBJ whole genome shotgun (WGS) entry which is preliminary data.</text>
</comment>
<name>A0A0F0LIW5_9MICO</name>
<evidence type="ECO:0000256" key="1">
    <source>
        <dbReference type="SAM" id="Coils"/>
    </source>
</evidence>
<dbReference type="PATRIC" id="fig|582680.6.peg.2762"/>
<feature type="region of interest" description="Disordered" evidence="2">
    <location>
        <begin position="1"/>
        <end position="56"/>
    </location>
</feature>
<feature type="compositionally biased region" description="Pro residues" evidence="2">
    <location>
        <begin position="1"/>
        <end position="16"/>
    </location>
</feature>
<proteinExistence type="predicted"/>
<dbReference type="AlphaFoldDB" id="A0A0F0LIW5"/>
<evidence type="ECO:0000313" key="5">
    <source>
        <dbReference type="Proteomes" id="UP000033740"/>
    </source>
</evidence>
<keyword evidence="1" id="KW-0175">Coiled coil</keyword>
<protein>
    <submittedName>
        <fullName evidence="4">T5orf172 domain protein</fullName>
    </submittedName>
</protein>
<accession>A0A0F0LIW5</accession>
<dbReference type="InterPro" id="IPR025280">
    <property type="entry name" value="SNIPE"/>
</dbReference>
<evidence type="ECO:0000313" key="4">
    <source>
        <dbReference type="EMBL" id="KJL32220.1"/>
    </source>
</evidence>
<dbReference type="EMBL" id="JYIX01000037">
    <property type="protein sequence ID" value="KJL32220.1"/>
    <property type="molecule type" value="Genomic_DNA"/>
</dbReference>
<feature type="domain" description="Bacteriophage T5 Orf172 DNA-binding" evidence="3">
    <location>
        <begin position="313"/>
        <end position="396"/>
    </location>
</feature>
<evidence type="ECO:0000259" key="3">
    <source>
        <dbReference type="SMART" id="SM00974"/>
    </source>
</evidence>
<dbReference type="InterPro" id="IPR018306">
    <property type="entry name" value="Phage_T5_Orf172_DNA-bd"/>
</dbReference>
<dbReference type="Proteomes" id="UP000033740">
    <property type="component" value="Unassembled WGS sequence"/>
</dbReference>
<dbReference type="Pfam" id="PF10544">
    <property type="entry name" value="T5orf172"/>
    <property type="match status" value="1"/>
</dbReference>
<organism evidence="4 5">
    <name type="scientific">Microbacterium azadirachtae</name>
    <dbReference type="NCBI Taxonomy" id="582680"/>
    <lineage>
        <taxon>Bacteria</taxon>
        <taxon>Bacillati</taxon>
        <taxon>Actinomycetota</taxon>
        <taxon>Actinomycetes</taxon>
        <taxon>Micrococcales</taxon>
        <taxon>Microbacteriaceae</taxon>
        <taxon>Microbacterium</taxon>
    </lineage>
</organism>
<dbReference type="STRING" id="582680.RS86_02692"/>
<dbReference type="SMART" id="SM00974">
    <property type="entry name" value="T5orf172"/>
    <property type="match status" value="1"/>
</dbReference>
<reference evidence="4 5" key="1">
    <citation type="submission" date="2015-02" db="EMBL/GenBank/DDBJ databases">
        <title>Draft genome sequences of ten Microbacterium spp. with emphasis on heavy metal contaminated environments.</title>
        <authorList>
            <person name="Corretto E."/>
        </authorList>
    </citation>
    <scope>NUCLEOTIDE SEQUENCE [LARGE SCALE GENOMIC DNA]</scope>
    <source>
        <strain evidence="4 5">ARN176</strain>
    </source>
</reference>
<sequence>MPPPSWTPDPAWPTPPEGWQLWIGDDGESSERAPELAGEPEVRVRESTTPEELSSSGSARVAYLEAEIASLKARLRSNAEDDAIELNDARVLQEVGIYRYHHPLETAAAYQQRLELIGLRIAELVKSARAIIKSELFSFNNSLAQGRRMTGDLSKLMLRAYNAEAENVLRTLRAGNTVIAKKRLEASRAAIAKLGSMMEMRISDEFHALRIEELELTADWLMKKQEEREAQREERARLREEKRVERELAEERERLDKERAHLLNMLAALKEKGEYDEALAHRLGEVDEAIAQNDFRAANIRAGYVYVISNEGAFGKNVVKIGLTRRLEPRERIYELGGASVPFRFDTHTLYFSEDAVSLEADLHRHFADRALNRANSRKEFFFATPAEVRDVLLEKVGNMLEFTEHADATEYRQSVGLWPRQE</sequence>
<keyword evidence="5" id="KW-1185">Reference proteome</keyword>